<reference evidence="3" key="1">
    <citation type="submission" date="2018-02" db="EMBL/GenBank/DDBJ databases">
        <title>Firefly genomes illuminate parallel origins of bioluminescence in beetles.</title>
        <authorList>
            <person name="Fallon T.R."/>
            <person name="Lower S.E.S."/>
            <person name="Behringer M."/>
            <person name="Weng J.-K."/>
        </authorList>
    </citation>
    <scope>NUCLEOTIDE SEQUENCE [LARGE SCALE GENOMIC DNA]</scope>
</reference>
<feature type="transmembrane region" description="Helical" evidence="1">
    <location>
        <begin position="12"/>
        <end position="37"/>
    </location>
</feature>
<accession>A0A2S0NKT4</accession>
<feature type="transmembrane region" description="Helical" evidence="1">
    <location>
        <begin position="84"/>
        <end position="114"/>
    </location>
</feature>
<sequence>MNKTKFEGTYKAGVIVSIVGASISLAWVALFGIIAAIGMGVFKNIGSGFGLATLIICIIGIIPSILILIFGAKSLKDKSADKRIAIGIMSIIFGVLLIIFVFGIILLVGGIMMLSASKEITYNDNLQNMTE</sequence>
<keyword evidence="1" id="KW-0472">Membrane</keyword>
<evidence type="ECO:0000313" key="2">
    <source>
        <dbReference type="EMBL" id="AVP49612.1"/>
    </source>
</evidence>
<dbReference type="EMBL" id="CP027019">
    <property type="protein sequence ID" value="AVP49612.1"/>
    <property type="molecule type" value="Genomic_DNA"/>
</dbReference>
<keyword evidence="1" id="KW-0812">Transmembrane</keyword>
<organism evidence="2 3">
    <name type="scientific">Williamsoniiplasma luminosum</name>
    <dbReference type="NCBI Taxonomy" id="214888"/>
    <lineage>
        <taxon>Bacteria</taxon>
        <taxon>Bacillati</taxon>
        <taxon>Mycoplasmatota</taxon>
        <taxon>Mollicutes</taxon>
        <taxon>Entomoplasmatales</taxon>
        <taxon>Williamsoniiplasma</taxon>
    </lineage>
</organism>
<dbReference type="Proteomes" id="UP000239250">
    <property type="component" value="Chromosome"/>
</dbReference>
<dbReference type="AlphaFoldDB" id="A0A2S0NKT4"/>
<keyword evidence="1" id="KW-1133">Transmembrane helix</keyword>
<proteinExistence type="predicted"/>
<name>A0A2S0NKT4_9MOLU</name>
<evidence type="ECO:0000313" key="3">
    <source>
        <dbReference type="Proteomes" id="UP000239250"/>
    </source>
</evidence>
<feature type="transmembrane region" description="Helical" evidence="1">
    <location>
        <begin position="49"/>
        <end position="72"/>
    </location>
</feature>
<protein>
    <submittedName>
        <fullName evidence="2">Uncharacterized protein</fullName>
    </submittedName>
</protein>
<evidence type="ECO:0000256" key="1">
    <source>
        <dbReference type="SAM" id="Phobius"/>
    </source>
</evidence>
<dbReference type="RefSeq" id="WP_303662186.1">
    <property type="nucleotide sequence ID" value="NZ_CP027019.1"/>
</dbReference>
<gene>
    <name evidence="2" type="ORF">C5T88_03495</name>
</gene>